<organism evidence="3 4">
    <name type="scientific">Sandaracinus amylolyticus</name>
    <dbReference type="NCBI Taxonomy" id="927083"/>
    <lineage>
        <taxon>Bacteria</taxon>
        <taxon>Pseudomonadati</taxon>
        <taxon>Myxococcota</taxon>
        <taxon>Polyangia</taxon>
        <taxon>Polyangiales</taxon>
        <taxon>Sandaracinaceae</taxon>
        <taxon>Sandaracinus</taxon>
    </lineage>
</organism>
<sequence>MTPRARLASLSASLLLAACSVDDVVAVQRGLDANVPRDAPVDARLPSYCEGEGPPVLVSDRGLPLCSGGLAEATFRFALCTCEGWVSAAPITTDSFASADGPYSSDRAGRAGSIGSNGRIEFNAGADVSGALWTLGGVHSSVDLRVGSDLRSGAAVTCDNGLDVGRDAYVDVSLRARTLRVGGTLTMPEGAPLETTFPPTLGMERRVPVATPPPCSCAPGDLLDVAALVAAHATDNDDALVDFDPRELDGYTGDTTLTLPCGRLYLERVAGEGDLTLVVTGRTALFIAGDLSFNGEFTVLLEGPGAEIDMFVAGDLGAMRVLRIGDALRPAQARLYVGGAGNVSLSDNGFFGGNLYAPRAELVAAGELEVYGSAFVRRVSASGPVTLHYDTSVLRAADPCPPPTRPECTSCLDCRNQACVGGTCGACVVDTDCCAPLLCASGTCVPEPF</sequence>
<dbReference type="EMBL" id="CP011125">
    <property type="protein sequence ID" value="AKF04612.1"/>
    <property type="molecule type" value="Genomic_DNA"/>
</dbReference>
<name>A0A0F6W0U1_9BACT</name>
<evidence type="ECO:0000259" key="2">
    <source>
        <dbReference type="Pfam" id="PF23981"/>
    </source>
</evidence>
<keyword evidence="3" id="KW-0449">Lipoprotein</keyword>
<dbReference type="PROSITE" id="PS51257">
    <property type="entry name" value="PROKAR_LIPOPROTEIN"/>
    <property type="match status" value="1"/>
</dbReference>
<evidence type="ECO:0000313" key="3">
    <source>
        <dbReference type="EMBL" id="AKF04612.1"/>
    </source>
</evidence>
<keyword evidence="4" id="KW-1185">Reference proteome</keyword>
<dbReference type="InterPro" id="IPR055729">
    <property type="entry name" value="DUF7305"/>
</dbReference>
<dbReference type="STRING" id="927083.DB32_001761"/>
<dbReference type="OrthoDB" id="5379369at2"/>
<dbReference type="Pfam" id="PF23981">
    <property type="entry name" value="DUF7305"/>
    <property type="match status" value="1"/>
</dbReference>
<protein>
    <submittedName>
        <fullName evidence="3">Putative lipoprotein</fullName>
    </submittedName>
</protein>
<feature type="signal peptide" evidence="1">
    <location>
        <begin position="1"/>
        <end position="17"/>
    </location>
</feature>
<gene>
    <name evidence="3" type="ORF">DB32_001761</name>
</gene>
<accession>A0A0F6W0U1</accession>
<feature type="domain" description="DUF7305" evidence="2">
    <location>
        <begin position="226"/>
        <end position="392"/>
    </location>
</feature>
<dbReference type="RefSeq" id="WP_053231935.1">
    <property type="nucleotide sequence ID" value="NZ_CP011125.1"/>
</dbReference>
<proteinExistence type="predicted"/>
<reference evidence="3 4" key="1">
    <citation type="submission" date="2015-03" db="EMBL/GenBank/DDBJ databases">
        <title>Genome assembly of Sandaracinus amylolyticus DSM 53668.</title>
        <authorList>
            <person name="Sharma G."/>
            <person name="Subramanian S."/>
        </authorList>
    </citation>
    <scope>NUCLEOTIDE SEQUENCE [LARGE SCALE GENOMIC DNA]</scope>
    <source>
        <strain evidence="3 4">DSM 53668</strain>
    </source>
</reference>
<keyword evidence="1" id="KW-0732">Signal</keyword>
<evidence type="ECO:0000256" key="1">
    <source>
        <dbReference type="SAM" id="SignalP"/>
    </source>
</evidence>
<dbReference type="KEGG" id="samy:DB32_001761"/>
<dbReference type="Proteomes" id="UP000034883">
    <property type="component" value="Chromosome"/>
</dbReference>
<dbReference type="AlphaFoldDB" id="A0A0F6W0U1"/>
<evidence type="ECO:0000313" key="4">
    <source>
        <dbReference type="Proteomes" id="UP000034883"/>
    </source>
</evidence>
<feature type="chain" id="PRO_5002511092" evidence="1">
    <location>
        <begin position="18"/>
        <end position="449"/>
    </location>
</feature>